<dbReference type="RefSeq" id="WP_059067447.1">
    <property type="nucleotide sequence ID" value="NZ_LNAL01000003.1"/>
</dbReference>
<keyword evidence="1" id="KW-0812">Transmembrane</keyword>
<dbReference type="AlphaFoldDB" id="A0A9X0HNS5"/>
<reference evidence="2 3" key="1">
    <citation type="submission" date="2015-11" db="EMBL/GenBank/DDBJ databases">
        <title>Solirubrum puertoriconensis gen. nov. an environmental bacteria isolated in Puerto Rico.</title>
        <authorList>
            <person name="Cuebas-Irizarry M.F."/>
            <person name="Montalvo-Rodriguez R."/>
        </authorList>
    </citation>
    <scope>NUCLEOTIDE SEQUENCE [LARGE SCALE GENOMIC DNA]</scope>
    <source>
        <strain evidence="2 3">MC1A</strain>
    </source>
</reference>
<keyword evidence="3" id="KW-1185">Reference proteome</keyword>
<evidence type="ECO:0008006" key="4">
    <source>
        <dbReference type="Google" id="ProtNLM"/>
    </source>
</evidence>
<accession>A0A9X0HNS5</accession>
<gene>
    <name evidence="2" type="ORF">ASU33_17230</name>
</gene>
<feature type="transmembrane region" description="Helical" evidence="1">
    <location>
        <begin position="30"/>
        <end position="56"/>
    </location>
</feature>
<evidence type="ECO:0000313" key="3">
    <source>
        <dbReference type="Proteomes" id="UP000054223"/>
    </source>
</evidence>
<protein>
    <recommendedName>
        <fullName evidence="4">DUF5683 domain-containing protein</fullName>
    </recommendedName>
</protein>
<proteinExistence type="predicted"/>
<dbReference type="EMBL" id="LNAL01000003">
    <property type="protein sequence ID" value="KUG09465.1"/>
    <property type="molecule type" value="Genomic_DNA"/>
</dbReference>
<evidence type="ECO:0000256" key="1">
    <source>
        <dbReference type="SAM" id="Phobius"/>
    </source>
</evidence>
<comment type="caution">
    <text evidence="2">The sequence shown here is derived from an EMBL/GenBank/DDBJ whole genome shotgun (WGS) entry which is preliminary data.</text>
</comment>
<dbReference type="Proteomes" id="UP000054223">
    <property type="component" value="Unassembled WGS sequence"/>
</dbReference>
<evidence type="ECO:0000313" key="2">
    <source>
        <dbReference type="EMBL" id="KUG09465.1"/>
    </source>
</evidence>
<dbReference type="OrthoDB" id="9792998at2"/>
<organism evidence="2 3">
    <name type="scientific">Solirubrum puertoriconensis</name>
    <dbReference type="NCBI Taxonomy" id="1751427"/>
    <lineage>
        <taxon>Bacteria</taxon>
        <taxon>Pseudomonadati</taxon>
        <taxon>Bacteroidota</taxon>
        <taxon>Cytophagia</taxon>
        <taxon>Cytophagales</taxon>
    </lineage>
</organism>
<name>A0A9X0HNS5_SOLP1</name>
<sequence length="67" mass="7424">MKPTYGMPALLSAIFPGLGQLIKGQILKAVVIWVISGVVGFLLWWTIIVPFAVWAWNVYDAYNSPTT</sequence>
<keyword evidence="1" id="KW-0472">Membrane</keyword>
<keyword evidence="1" id="KW-1133">Transmembrane helix</keyword>